<keyword evidence="1" id="KW-0812">Transmembrane</keyword>
<reference evidence="2 3" key="1">
    <citation type="submission" date="2012-02" db="EMBL/GenBank/DDBJ databases">
        <title>The Genome Sequence of Parabacteroides distasonis CL09T03C24.</title>
        <authorList>
            <consortium name="The Broad Institute Genome Sequencing Platform"/>
            <person name="Earl A."/>
            <person name="Ward D."/>
            <person name="Feldgarden M."/>
            <person name="Gevers D."/>
            <person name="Zitomersky N.L."/>
            <person name="Coyne M.J."/>
            <person name="Comstock L.E."/>
            <person name="Young S.K."/>
            <person name="Zeng Q."/>
            <person name="Gargeya S."/>
            <person name="Fitzgerald M."/>
            <person name="Haas B."/>
            <person name="Abouelleil A."/>
            <person name="Alvarado L."/>
            <person name="Arachchi H.M."/>
            <person name="Berlin A."/>
            <person name="Chapman S.B."/>
            <person name="Gearin G."/>
            <person name="Goldberg J."/>
            <person name="Griggs A."/>
            <person name="Gujja S."/>
            <person name="Hansen M."/>
            <person name="Heiman D."/>
            <person name="Howarth C."/>
            <person name="Larimer J."/>
            <person name="Lui A."/>
            <person name="MacDonald P.J.P."/>
            <person name="McCowen C."/>
            <person name="Montmayeur A."/>
            <person name="Murphy C."/>
            <person name="Neiman D."/>
            <person name="Pearson M."/>
            <person name="Priest M."/>
            <person name="Roberts A."/>
            <person name="Saif S."/>
            <person name="Shea T."/>
            <person name="Sisk P."/>
            <person name="Stolte C."/>
            <person name="Sykes S."/>
            <person name="Wortman J."/>
            <person name="Nusbaum C."/>
            <person name="Birren B."/>
        </authorList>
    </citation>
    <scope>NUCLEOTIDE SEQUENCE [LARGE SCALE GENOMIC DNA]</scope>
    <source>
        <strain evidence="2 3">CL09T03C24</strain>
    </source>
</reference>
<organism evidence="2 3">
    <name type="scientific">Parabacteroides distasonis CL09T03C24</name>
    <dbReference type="NCBI Taxonomy" id="999417"/>
    <lineage>
        <taxon>Bacteria</taxon>
        <taxon>Pseudomonadati</taxon>
        <taxon>Bacteroidota</taxon>
        <taxon>Bacteroidia</taxon>
        <taxon>Bacteroidales</taxon>
        <taxon>Tannerellaceae</taxon>
        <taxon>Parabacteroides</taxon>
    </lineage>
</organism>
<protein>
    <submittedName>
        <fullName evidence="2">Uncharacterized protein</fullName>
    </submittedName>
</protein>
<sequence>MVVFSEKVSTVISLLVNVKKMLDRVFLPFFLLIFSQCAIFYLLKGGVDWQRLYMQGGFGPGSYYPWIYLQCWLILPFVIFLVNCLSFRRSFVLFVGICALGEWFTCVFHVPDNVYRLLFYRYLFLLYLGCVILKFKIKLNVWVCRLALIALFLAILEIYTSVDLMPYLTNQWKGYHWVDYFYTLFVFFLLVKLYNYIMKSRLSVFFVKLGNYSYEVFLFQMLVFSLISEKRFFFIENEVFRNIVYVLTTIVFSIVPVLVYKEYIKKLYVR</sequence>
<gene>
    <name evidence="2" type="ORF">HMPREF1059_03933</name>
</gene>
<proteinExistence type="predicted"/>
<feature type="transmembrane region" description="Helical" evidence="1">
    <location>
        <begin position="117"/>
        <end position="135"/>
    </location>
</feature>
<evidence type="ECO:0000313" key="3">
    <source>
        <dbReference type="Proteomes" id="UP000006262"/>
    </source>
</evidence>
<evidence type="ECO:0000256" key="1">
    <source>
        <dbReference type="SAM" id="Phobius"/>
    </source>
</evidence>
<comment type="caution">
    <text evidence="2">The sequence shown here is derived from an EMBL/GenBank/DDBJ whole genome shotgun (WGS) entry which is preliminary data.</text>
</comment>
<feature type="transmembrane region" description="Helical" evidence="1">
    <location>
        <begin position="180"/>
        <end position="197"/>
    </location>
</feature>
<feature type="transmembrane region" description="Helical" evidence="1">
    <location>
        <begin position="142"/>
        <end position="160"/>
    </location>
</feature>
<accession>A0AAD2YGC4</accession>
<dbReference type="Proteomes" id="UP000006262">
    <property type="component" value="Unassembled WGS sequence"/>
</dbReference>
<feature type="transmembrane region" description="Helical" evidence="1">
    <location>
        <begin position="209"/>
        <end position="227"/>
    </location>
</feature>
<evidence type="ECO:0000313" key="2">
    <source>
        <dbReference type="EMBL" id="EKN20600.1"/>
    </source>
</evidence>
<feature type="transmembrane region" description="Helical" evidence="1">
    <location>
        <begin position="25"/>
        <end position="43"/>
    </location>
</feature>
<dbReference type="AlphaFoldDB" id="A0AAD2YGC4"/>
<feature type="transmembrane region" description="Helical" evidence="1">
    <location>
        <begin position="63"/>
        <end position="84"/>
    </location>
</feature>
<feature type="transmembrane region" description="Helical" evidence="1">
    <location>
        <begin position="239"/>
        <end position="260"/>
    </location>
</feature>
<keyword evidence="1" id="KW-0472">Membrane</keyword>
<keyword evidence="1" id="KW-1133">Transmembrane helix</keyword>
<feature type="transmembrane region" description="Helical" evidence="1">
    <location>
        <begin position="91"/>
        <end position="111"/>
    </location>
</feature>
<name>A0AAD2YGC4_PARDI</name>
<dbReference type="EMBL" id="AGZN01000043">
    <property type="protein sequence ID" value="EKN20600.1"/>
    <property type="molecule type" value="Genomic_DNA"/>
</dbReference>